<evidence type="ECO:0000313" key="3">
    <source>
        <dbReference type="Proteomes" id="UP000196258"/>
    </source>
</evidence>
<dbReference type="SUPFAM" id="SSF51306">
    <property type="entry name" value="LexA/Signal peptidase"/>
    <property type="match status" value="1"/>
</dbReference>
<dbReference type="CDD" id="cd06462">
    <property type="entry name" value="Peptidase_S24_S26"/>
    <property type="match status" value="1"/>
</dbReference>
<dbReference type="EMBL" id="NFLB01000003">
    <property type="protein sequence ID" value="OUQ05929.1"/>
    <property type="molecule type" value="Genomic_DNA"/>
</dbReference>
<organism evidence="2 3">
    <name type="scientific">Thomasclavelia spiroformis</name>
    <dbReference type="NCBI Taxonomy" id="29348"/>
    <lineage>
        <taxon>Bacteria</taxon>
        <taxon>Bacillati</taxon>
        <taxon>Bacillota</taxon>
        <taxon>Erysipelotrichia</taxon>
        <taxon>Erysipelotrichales</taxon>
        <taxon>Coprobacillaceae</taxon>
        <taxon>Thomasclavelia</taxon>
    </lineage>
</organism>
<dbReference type="Gene3D" id="2.10.109.10">
    <property type="entry name" value="Umud Fragment, subunit A"/>
    <property type="match status" value="1"/>
</dbReference>
<dbReference type="InterPro" id="IPR036286">
    <property type="entry name" value="LexA/Signal_pep-like_sf"/>
</dbReference>
<evidence type="ECO:0000259" key="1">
    <source>
        <dbReference type="Pfam" id="PF00717"/>
    </source>
</evidence>
<feature type="domain" description="Peptidase S24/S26A/S26B/S26C" evidence="1">
    <location>
        <begin position="7"/>
        <end position="86"/>
    </location>
</feature>
<dbReference type="Proteomes" id="UP000196258">
    <property type="component" value="Unassembled WGS sequence"/>
</dbReference>
<reference evidence="3" key="1">
    <citation type="submission" date="2017-04" db="EMBL/GenBank/DDBJ databases">
        <title>Function of individual gut microbiota members based on whole genome sequencing of pure cultures obtained from chicken caecum.</title>
        <authorList>
            <person name="Medvecky M."/>
            <person name="Cejkova D."/>
            <person name="Polansky O."/>
            <person name="Karasova D."/>
            <person name="Kubasova T."/>
            <person name="Cizek A."/>
            <person name="Rychlik I."/>
        </authorList>
    </citation>
    <scope>NUCLEOTIDE SEQUENCE [LARGE SCALE GENOMIC DNA]</scope>
    <source>
        <strain evidence="3">An149</strain>
    </source>
</reference>
<dbReference type="Pfam" id="PF00717">
    <property type="entry name" value="Peptidase_S24"/>
    <property type="match status" value="1"/>
</dbReference>
<evidence type="ECO:0000313" key="2">
    <source>
        <dbReference type="EMBL" id="OUQ05929.1"/>
    </source>
</evidence>
<name>A0A1Y4QKY3_9FIRM</name>
<comment type="caution">
    <text evidence="2">The sequence shown here is derived from an EMBL/GenBank/DDBJ whole genome shotgun (WGS) entry which is preliminary data.</text>
</comment>
<dbReference type="RefSeq" id="WP_087255117.1">
    <property type="nucleotide sequence ID" value="NZ_NFLB01000003.1"/>
</dbReference>
<protein>
    <recommendedName>
        <fullName evidence="1">Peptidase S24/S26A/S26B/S26C domain-containing protein</fullName>
    </recommendedName>
</protein>
<gene>
    <name evidence="2" type="ORF">B5E91_03740</name>
</gene>
<dbReference type="AlphaFoldDB" id="A0A1Y4QKY3"/>
<accession>A0A1Y4QKY3</accession>
<dbReference type="InterPro" id="IPR015927">
    <property type="entry name" value="Peptidase_S24_S26A/B/C"/>
</dbReference>
<proteinExistence type="predicted"/>
<sequence length="146" mass="17231">MKIDTKIYLSFLKEMIEQNTDVSIVISGNSMSPFLVNQRDVIYLSKINRKLKKGDLVLYQRLSGQYVVHRIVKVKKSGYYLAGDNQIAIEGPILDKQIFGLVTKVKRKGKWIEAGNFWWEFFEHVWVYLLPWRMIILNIYKKVCKI</sequence>